<dbReference type="Gene3D" id="2.40.110.10">
    <property type="entry name" value="Butyryl-CoA Dehydrogenase, subunit A, domain 2"/>
    <property type="match status" value="1"/>
</dbReference>
<evidence type="ECO:0000256" key="13">
    <source>
        <dbReference type="PIRSR" id="PIRSR000168-1"/>
    </source>
</evidence>
<dbReference type="GO" id="GO:0033540">
    <property type="term" value="P:fatty acid beta-oxidation using acyl-CoA oxidase"/>
    <property type="evidence" value="ECO:0007669"/>
    <property type="project" value="UniProtKB-UniPathway"/>
</dbReference>
<evidence type="ECO:0000313" key="19">
    <source>
        <dbReference type="Proteomes" id="UP000076871"/>
    </source>
</evidence>
<comment type="cofactor">
    <cofactor evidence="2">
        <name>FAD</name>
        <dbReference type="ChEBI" id="CHEBI:57692"/>
    </cofactor>
</comment>
<dbReference type="Pfam" id="PF14749">
    <property type="entry name" value="Acyl-CoA_ox_N"/>
    <property type="match status" value="1"/>
</dbReference>
<dbReference type="InterPro" id="IPR046373">
    <property type="entry name" value="Acyl-CoA_Oxase/DH_mid-dom_sf"/>
</dbReference>
<feature type="domain" description="Acyl-coenzyme A oxidase N-terminal" evidence="16">
    <location>
        <begin position="29"/>
        <end position="136"/>
    </location>
</feature>
<protein>
    <recommendedName>
        <fullName evidence="12">Acyl-coenzyme A oxidase</fullName>
    </recommendedName>
</protein>
<dbReference type="GeneID" id="63827203"/>
<dbReference type="InParanoid" id="A0A165BAF5"/>
<evidence type="ECO:0000313" key="18">
    <source>
        <dbReference type="EMBL" id="KZT00615.1"/>
    </source>
</evidence>
<organism evidence="18 19">
    <name type="scientific">Laetiporus sulphureus 93-53</name>
    <dbReference type="NCBI Taxonomy" id="1314785"/>
    <lineage>
        <taxon>Eukaryota</taxon>
        <taxon>Fungi</taxon>
        <taxon>Dikarya</taxon>
        <taxon>Basidiomycota</taxon>
        <taxon>Agaricomycotina</taxon>
        <taxon>Agaricomycetes</taxon>
        <taxon>Polyporales</taxon>
        <taxon>Laetiporus</taxon>
    </lineage>
</organism>
<dbReference type="InterPro" id="IPR055060">
    <property type="entry name" value="ACOX_C_alpha1"/>
</dbReference>
<keyword evidence="11" id="KW-0576">Peroxisome</keyword>
<dbReference type="GO" id="GO:0055088">
    <property type="term" value="P:lipid homeostasis"/>
    <property type="evidence" value="ECO:0007669"/>
    <property type="project" value="TreeGrafter"/>
</dbReference>
<evidence type="ECO:0000256" key="12">
    <source>
        <dbReference type="PIRNR" id="PIRNR000168"/>
    </source>
</evidence>
<evidence type="ECO:0000256" key="8">
    <source>
        <dbReference type="ARBA" id="ARBA00022832"/>
    </source>
</evidence>
<proteinExistence type="inferred from homology"/>
<feature type="binding site" evidence="14">
    <location>
        <position position="185"/>
    </location>
    <ligand>
        <name>FAD</name>
        <dbReference type="ChEBI" id="CHEBI:57692"/>
    </ligand>
</feature>
<dbReference type="STRING" id="1314785.A0A165BAF5"/>
<evidence type="ECO:0000256" key="5">
    <source>
        <dbReference type="ARBA" id="ARBA00006288"/>
    </source>
</evidence>
<evidence type="ECO:0000256" key="11">
    <source>
        <dbReference type="ARBA" id="ARBA00023140"/>
    </source>
</evidence>
<comment type="similarity">
    <text evidence="5 12">Belongs to the acyl-CoA oxidase family.</text>
</comment>
<dbReference type="EMBL" id="KV427681">
    <property type="protein sequence ID" value="KZT00615.1"/>
    <property type="molecule type" value="Genomic_DNA"/>
</dbReference>
<dbReference type="InterPro" id="IPR037069">
    <property type="entry name" value="AcylCoA_DH/ox_N_sf"/>
</dbReference>
<dbReference type="InterPro" id="IPR009100">
    <property type="entry name" value="AcylCoA_DH/oxidase_NM_dom_sf"/>
</dbReference>
<dbReference type="OrthoDB" id="538336at2759"/>
<dbReference type="PANTHER" id="PTHR10909:SF250">
    <property type="entry name" value="PEROXISOMAL ACYL-COENZYME A OXIDASE 1"/>
    <property type="match status" value="1"/>
</dbReference>
<dbReference type="SUPFAM" id="SSF56645">
    <property type="entry name" value="Acyl-CoA dehydrogenase NM domain-like"/>
    <property type="match status" value="1"/>
</dbReference>
<gene>
    <name evidence="18" type="ORF">LAESUDRAFT_732111</name>
</gene>
<dbReference type="PIRSF" id="PIRSF000168">
    <property type="entry name" value="Acyl-CoA_oxidase"/>
    <property type="match status" value="1"/>
</dbReference>
<evidence type="ECO:0000256" key="10">
    <source>
        <dbReference type="ARBA" id="ARBA00023098"/>
    </source>
</evidence>
<dbReference type="GO" id="GO:0071949">
    <property type="term" value="F:FAD binding"/>
    <property type="evidence" value="ECO:0007669"/>
    <property type="project" value="InterPro"/>
</dbReference>
<feature type="active site" description="Proton acceptor" evidence="13">
    <location>
        <position position="431"/>
    </location>
</feature>
<dbReference type="InterPro" id="IPR002655">
    <property type="entry name" value="Acyl-CoA_oxidase_C"/>
</dbReference>
<dbReference type="UniPathway" id="UPA00661"/>
<dbReference type="FunFam" id="1.20.140.10:FF:000015">
    <property type="entry name" value="Acyl-coenzyme A oxidase"/>
    <property type="match status" value="1"/>
</dbReference>
<dbReference type="FunFam" id="2.40.110.10:FF:000003">
    <property type="entry name" value="Acyl-coenzyme A oxidase"/>
    <property type="match status" value="1"/>
</dbReference>
<dbReference type="RefSeq" id="XP_040758355.1">
    <property type="nucleotide sequence ID" value="XM_040910174.1"/>
</dbReference>
<evidence type="ECO:0000256" key="4">
    <source>
        <dbReference type="ARBA" id="ARBA00004846"/>
    </source>
</evidence>
<comment type="pathway">
    <text evidence="4">Lipid metabolism; peroxisomal fatty acid beta-oxidation.</text>
</comment>
<evidence type="ECO:0000256" key="9">
    <source>
        <dbReference type="ARBA" id="ARBA00023002"/>
    </source>
</evidence>
<dbReference type="PANTHER" id="PTHR10909">
    <property type="entry name" value="ELECTRON TRANSPORT OXIDOREDUCTASE"/>
    <property type="match status" value="1"/>
</dbReference>
<dbReference type="GO" id="GO:0005504">
    <property type="term" value="F:fatty acid binding"/>
    <property type="evidence" value="ECO:0007669"/>
    <property type="project" value="TreeGrafter"/>
</dbReference>
<keyword evidence="8" id="KW-0276">Fatty acid metabolism</keyword>
<keyword evidence="10" id="KW-0443">Lipid metabolism</keyword>
<evidence type="ECO:0000259" key="16">
    <source>
        <dbReference type="Pfam" id="PF14749"/>
    </source>
</evidence>
<dbReference type="Pfam" id="PF01756">
    <property type="entry name" value="ACOX"/>
    <property type="match status" value="1"/>
</dbReference>
<evidence type="ECO:0000256" key="14">
    <source>
        <dbReference type="PIRSR" id="PIRSR000168-2"/>
    </source>
</evidence>
<dbReference type="Gene3D" id="1.20.140.10">
    <property type="entry name" value="Butyryl-CoA Dehydrogenase, subunit A, domain 3"/>
    <property type="match status" value="2"/>
</dbReference>
<name>A0A165BAF5_9APHY</name>
<evidence type="ECO:0000256" key="1">
    <source>
        <dbReference type="ARBA" id="ARBA00001201"/>
    </source>
</evidence>
<dbReference type="GO" id="GO:0003997">
    <property type="term" value="F:acyl-CoA oxidase activity"/>
    <property type="evidence" value="ECO:0007669"/>
    <property type="project" value="UniProtKB-EC"/>
</dbReference>
<evidence type="ECO:0000256" key="2">
    <source>
        <dbReference type="ARBA" id="ARBA00001974"/>
    </source>
</evidence>
<dbReference type="InterPro" id="IPR012258">
    <property type="entry name" value="Acyl-CoA_oxidase"/>
</dbReference>
<evidence type="ECO:0000259" key="15">
    <source>
        <dbReference type="Pfam" id="PF01756"/>
    </source>
</evidence>
<keyword evidence="19" id="KW-1185">Reference proteome</keyword>
<dbReference type="GO" id="GO:0005777">
    <property type="term" value="C:peroxisome"/>
    <property type="evidence" value="ECO:0007669"/>
    <property type="project" value="UniProtKB-SubCell"/>
</dbReference>
<keyword evidence="9" id="KW-0560">Oxidoreductase</keyword>
<reference evidence="18 19" key="1">
    <citation type="journal article" date="2016" name="Mol. Biol. Evol.">
        <title>Comparative Genomics of Early-Diverging Mushroom-Forming Fungi Provides Insights into the Origins of Lignocellulose Decay Capabilities.</title>
        <authorList>
            <person name="Nagy L.G."/>
            <person name="Riley R."/>
            <person name="Tritt A."/>
            <person name="Adam C."/>
            <person name="Daum C."/>
            <person name="Floudas D."/>
            <person name="Sun H."/>
            <person name="Yadav J.S."/>
            <person name="Pangilinan J."/>
            <person name="Larsson K.H."/>
            <person name="Matsuura K."/>
            <person name="Barry K."/>
            <person name="Labutti K."/>
            <person name="Kuo R."/>
            <person name="Ohm R.A."/>
            <person name="Bhattacharya S.S."/>
            <person name="Shirouzu T."/>
            <person name="Yoshinaga Y."/>
            <person name="Martin F.M."/>
            <person name="Grigoriev I.V."/>
            <person name="Hibbett D.S."/>
        </authorList>
    </citation>
    <scope>NUCLEOTIDE SEQUENCE [LARGE SCALE GENOMIC DNA]</scope>
    <source>
        <strain evidence="18 19">93-53</strain>
    </source>
</reference>
<evidence type="ECO:0000256" key="7">
    <source>
        <dbReference type="ARBA" id="ARBA00022827"/>
    </source>
</evidence>
<dbReference type="Gene3D" id="1.10.540.10">
    <property type="entry name" value="Acyl-CoA dehydrogenase/oxidase, N-terminal domain"/>
    <property type="match status" value="1"/>
</dbReference>
<keyword evidence="6 12" id="KW-0285">Flavoprotein</keyword>
<dbReference type="Pfam" id="PF22924">
    <property type="entry name" value="ACOX_C_alpha1"/>
    <property type="match status" value="1"/>
</dbReference>
<keyword evidence="7 12" id="KW-0274">FAD</keyword>
<comment type="catalytic activity">
    <reaction evidence="1">
        <text>a 2,3-saturated acyl-CoA + O2 = a (2E)-enoyl-CoA + H2O2</text>
        <dbReference type="Rhea" id="RHEA:38959"/>
        <dbReference type="ChEBI" id="CHEBI:15379"/>
        <dbReference type="ChEBI" id="CHEBI:16240"/>
        <dbReference type="ChEBI" id="CHEBI:58856"/>
        <dbReference type="ChEBI" id="CHEBI:65111"/>
        <dbReference type="EC" id="1.3.3.6"/>
    </reaction>
</comment>
<dbReference type="Proteomes" id="UP000076871">
    <property type="component" value="Unassembled WGS sequence"/>
</dbReference>
<feature type="domain" description="Acyl-CoA oxidase C-terminal" evidence="15">
    <location>
        <begin position="502"/>
        <end position="666"/>
    </location>
</feature>
<dbReference type="InterPro" id="IPR029320">
    <property type="entry name" value="Acyl-CoA_ox_N"/>
</dbReference>
<sequence>MAAKITPASRTVLDMTAARSQASIDVPRVRNYVYGGQDMWDRNTKFVKAMENDPVFDKSERVYMSRTERYKRAIKLTHRFYELQDIHGWSNEEAARAFVLIDEDLPMHLSSATFEPVFMDQCGPYLRAKYGELVANRGIQGCYMQTELGHGTDVGSLETTATYIPETKEFEIHSPTLTSSKWWIGALGKTATHGIVQAKLILPGGKDMGPHMFFVQLRSLKDHTLLPGRTVGDIGPKVFGGYITVDNGYARFDHVRIPREYMLSEYSQVTEDGQYVKPLHAKLSYGGMLWVRAALVGKGGMFIAKAATIAIRYCTVRRQSNKGPDGLERSVISYPSVHYRLLPVLAHAYAFLLLGRDLNERVRIMGTQLAVGDASMVPEMHLTSSALKILVTSLGVQDIETVRRAMGGHGFSAYSGLGRLYADWLPTATYEGDNYVLDMQVVRGALKSLRNLQSSKSKSSVVSSLPQSSAFVRFILPEYASVAAAQALNWSDPKISIVLLERRAAAMVQNRATHERDPDASMDNRVSRSAAEAYFGVRIGEFIEGLGKTLKPHEAEIVGKMFTLGLLTLVEGGLVDILAFGLLPASKGEDPARGLRMAIKEHCAALLPEVIGLTDAFGFTDWQLDSALGVYDGNVYEGMWKKAQTEPLNATEVVDGYKEYIKPMLERGQRIVASASKAKL</sequence>
<evidence type="ECO:0000256" key="3">
    <source>
        <dbReference type="ARBA" id="ARBA00004275"/>
    </source>
</evidence>
<dbReference type="InterPro" id="IPR036250">
    <property type="entry name" value="AcylCo_DH-like_C"/>
</dbReference>
<dbReference type="AlphaFoldDB" id="A0A165BAF5"/>
<accession>A0A165BAF5</accession>
<evidence type="ECO:0000259" key="17">
    <source>
        <dbReference type="Pfam" id="PF22924"/>
    </source>
</evidence>
<feature type="binding site" evidence="14">
    <location>
        <position position="146"/>
    </location>
    <ligand>
        <name>FAD</name>
        <dbReference type="ChEBI" id="CHEBI:57692"/>
    </ligand>
</feature>
<dbReference type="SUPFAM" id="SSF47203">
    <property type="entry name" value="Acyl-CoA dehydrogenase C-terminal domain-like"/>
    <property type="match status" value="2"/>
</dbReference>
<comment type="subcellular location">
    <subcellularLocation>
        <location evidence="3">Peroxisome</location>
    </subcellularLocation>
</comment>
<feature type="domain" description="Acyl-CoA oxidase C-alpha1" evidence="17">
    <location>
        <begin position="285"/>
        <end position="444"/>
    </location>
</feature>
<evidence type="ECO:0000256" key="6">
    <source>
        <dbReference type="ARBA" id="ARBA00022630"/>
    </source>
</evidence>